<keyword evidence="1" id="KW-0175">Coiled coil</keyword>
<reference evidence="5" key="1">
    <citation type="journal article" date="2019" name="Gigascience">
        <title>De novo genome assembly of the endangered Acer yangbiense, a plant species with extremely small populations endemic to Yunnan Province, China.</title>
        <authorList>
            <person name="Yang J."/>
            <person name="Wariss H.M."/>
            <person name="Tao L."/>
            <person name="Zhang R."/>
            <person name="Yun Q."/>
            <person name="Hollingsworth P."/>
            <person name="Dao Z."/>
            <person name="Luo G."/>
            <person name="Guo H."/>
            <person name="Ma Y."/>
            <person name="Sun W."/>
        </authorList>
    </citation>
    <scope>NUCLEOTIDE SEQUENCE [LARGE SCALE GENOMIC DNA]</scope>
    <source>
        <strain evidence="5">cv. br00</strain>
    </source>
</reference>
<accession>A0A5N5KQ09</accession>
<keyword evidence="3" id="KW-0472">Membrane</keyword>
<feature type="compositionally biased region" description="Polar residues" evidence="2">
    <location>
        <begin position="333"/>
        <end position="350"/>
    </location>
</feature>
<protein>
    <submittedName>
        <fullName evidence="4">Uncharacterized protein</fullName>
    </submittedName>
</protein>
<feature type="region of interest" description="Disordered" evidence="2">
    <location>
        <begin position="116"/>
        <end position="183"/>
    </location>
</feature>
<feature type="transmembrane region" description="Helical" evidence="3">
    <location>
        <begin position="87"/>
        <end position="112"/>
    </location>
</feature>
<evidence type="ECO:0000256" key="2">
    <source>
        <dbReference type="SAM" id="MobiDB-lite"/>
    </source>
</evidence>
<dbReference type="AlphaFoldDB" id="A0A5N5KQ09"/>
<feature type="region of interest" description="Disordered" evidence="2">
    <location>
        <begin position="271"/>
        <end position="290"/>
    </location>
</feature>
<feature type="compositionally biased region" description="Low complexity" evidence="2">
    <location>
        <begin position="275"/>
        <end position="287"/>
    </location>
</feature>
<evidence type="ECO:0000256" key="3">
    <source>
        <dbReference type="SAM" id="Phobius"/>
    </source>
</evidence>
<evidence type="ECO:0000256" key="1">
    <source>
        <dbReference type="SAM" id="Coils"/>
    </source>
</evidence>
<feature type="compositionally biased region" description="Low complexity" evidence="2">
    <location>
        <begin position="228"/>
        <end position="237"/>
    </location>
</feature>
<organism evidence="4 5">
    <name type="scientific">Salix brachista</name>
    <dbReference type="NCBI Taxonomy" id="2182728"/>
    <lineage>
        <taxon>Eukaryota</taxon>
        <taxon>Viridiplantae</taxon>
        <taxon>Streptophyta</taxon>
        <taxon>Embryophyta</taxon>
        <taxon>Tracheophyta</taxon>
        <taxon>Spermatophyta</taxon>
        <taxon>Magnoliopsida</taxon>
        <taxon>eudicotyledons</taxon>
        <taxon>Gunneridae</taxon>
        <taxon>Pentapetalae</taxon>
        <taxon>rosids</taxon>
        <taxon>fabids</taxon>
        <taxon>Malpighiales</taxon>
        <taxon>Salicaceae</taxon>
        <taxon>Saliceae</taxon>
        <taxon>Salix</taxon>
    </lineage>
</organism>
<comment type="caution">
    <text evidence="4">The sequence shown here is derived from an EMBL/GenBank/DDBJ whole genome shotgun (WGS) entry which is preliminary data.</text>
</comment>
<dbReference type="Gene3D" id="1.20.120.20">
    <property type="entry name" value="Apolipoprotein"/>
    <property type="match status" value="1"/>
</dbReference>
<name>A0A5N5KQ09_9ROSI</name>
<evidence type="ECO:0000313" key="5">
    <source>
        <dbReference type="Proteomes" id="UP000326939"/>
    </source>
</evidence>
<feature type="compositionally biased region" description="Polar residues" evidence="2">
    <location>
        <begin position="300"/>
        <end position="312"/>
    </location>
</feature>
<dbReference type="PANTHER" id="PTHR33740:SF3">
    <property type="entry name" value="GPI-ANCHORED ADHESIN-LIKE PROTEIN"/>
    <property type="match status" value="1"/>
</dbReference>
<gene>
    <name evidence="4" type="ORF">DKX38_019140</name>
</gene>
<feature type="compositionally biased region" description="Polar residues" evidence="2">
    <location>
        <begin position="200"/>
        <end position="210"/>
    </location>
</feature>
<dbReference type="EMBL" id="VDCV01000012">
    <property type="protein sequence ID" value="KAB5532470.1"/>
    <property type="molecule type" value="Genomic_DNA"/>
</dbReference>
<feature type="region of interest" description="Disordered" evidence="2">
    <location>
        <begin position="298"/>
        <end position="318"/>
    </location>
</feature>
<dbReference type="PANTHER" id="PTHR33740">
    <property type="entry name" value="GPI-ANCHORED ADHESIN-LIKE PROTEIN"/>
    <property type="match status" value="1"/>
</dbReference>
<feature type="region of interest" description="Disordered" evidence="2">
    <location>
        <begin position="200"/>
        <end position="237"/>
    </location>
</feature>
<keyword evidence="5" id="KW-1185">Reference proteome</keyword>
<feature type="region of interest" description="Disordered" evidence="2">
    <location>
        <begin position="331"/>
        <end position="365"/>
    </location>
</feature>
<evidence type="ECO:0000313" key="4">
    <source>
        <dbReference type="EMBL" id="KAB5532470.1"/>
    </source>
</evidence>
<keyword evidence="3" id="KW-0812">Transmembrane</keyword>
<proteinExistence type="predicted"/>
<sequence length="874" mass="96270">MVSSVAATCSPTSLQLRLAFSCHNCGRAPATLTRAWVRKKKIDGNLRFLFLSRNEPRRNGTSWVVSSSWTDSDSGRDESIENRRKKWFGGIVGAGVAGVILFAGLTFAALSLSKRSTSRPKQEMEPFTTQQEVSLVSDKEDDKVEESESEESKKGIEMDLSSSPELNEAPSENKLGGNKETSVDNVDYATRVSDTVNNESVQENLQYQSNFDDKSVAPETKTSSENLPSSDISASSPISTFEIEQNPVNLQPSNVPDITNLNIDYQSELPASKINDNSDPSLNSSNSTVCEPSEAVGVNVSESSPMDTSSEPQIVPKDDTETVASFLTKENLDLSNTTQDSAERNSSSLEVNHLDESDSSETISESTVSKVYPAMYIENVTELAFDDITPDDPDFSSIQGLAEAGLISSKLSSGSLLSSSVENQGRFYFAAESPLSRQDLVSWKMALEKRQLPEADKKTLYNVSGFRDIDKLNPDAWPALVADLSAGDQGIISLAFDASMHQPSPFCPPKGCTRLFQPDKPVTKAQAAVALAAGEASDIVSEELARIEAEAVAENAVSAHNALVAQVQQDVNASFEKELSMEREKINAIEKMAEEARCELETLRAEREKDDVALMKERATIQSEMEVLSKLRRELEEQLQSLLSNKVEISYEKERISKLQKEAESEKQEISRLQYDLKVERKALSMARAWAQDEAKRAREQAKALEEARYRWEKHGIKVVVDSELAEESSTGVTWLTAGNQVSSAEGIVNRAENLVDRLKLMADNVRGSSRVVLDKIIQKIQVFISVLKEWIAEACARTEELKKATISKTKSSIHELQQNTTGFSSAIKEKAIGSVQELKQHAAEFSSAVKDSTKRVTEDCREGVEKLTQKFKS</sequence>
<keyword evidence="3" id="KW-1133">Transmembrane helix</keyword>
<feature type="coiled-coil region" evidence="1">
    <location>
        <begin position="572"/>
        <end position="715"/>
    </location>
</feature>
<dbReference type="Proteomes" id="UP000326939">
    <property type="component" value="Chromosome 12"/>
</dbReference>